<keyword evidence="2" id="KW-1185">Reference proteome</keyword>
<dbReference type="Pfam" id="PF10326">
    <property type="entry name" value="7TM_GPCR_Str"/>
    <property type="match status" value="1"/>
</dbReference>
<protein>
    <submittedName>
        <fullName evidence="1">G protein-coupled receptor</fullName>
    </submittedName>
</protein>
<organism evidence="1 2">
    <name type="scientific">Pristionchus pacificus</name>
    <name type="common">Parasitic nematode worm</name>
    <dbReference type="NCBI Taxonomy" id="54126"/>
    <lineage>
        <taxon>Eukaryota</taxon>
        <taxon>Metazoa</taxon>
        <taxon>Ecdysozoa</taxon>
        <taxon>Nematoda</taxon>
        <taxon>Chromadorea</taxon>
        <taxon>Rhabditida</taxon>
        <taxon>Rhabditina</taxon>
        <taxon>Diplogasteromorpha</taxon>
        <taxon>Diplogasteroidea</taxon>
        <taxon>Neodiplogasteridae</taxon>
        <taxon>Pristionchus</taxon>
    </lineage>
</organism>
<gene>
    <name evidence="1" type="primary">WBGene00279127</name>
</gene>
<dbReference type="InterPro" id="IPR019428">
    <property type="entry name" value="7TM_GPCR_serpentine_rcpt_Str"/>
</dbReference>
<name>A0A2A6C2T0_PRIPA</name>
<dbReference type="PANTHER" id="PTHR22943">
    <property type="entry name" value="7-TRANSMEMBRANE DOMAIN RECEPTOR C.ELEGANS"/>
    <property type="match status" value="1"/>
</dbReference>
<accession>A0A8R1YZ34</accession>
<reference evidence="2" key="1">
    <citation type="journal article" date="2008" name="Nat. Genet.">
        <title>The Pristionchus pacificus genome provides a unique perspective on nematode lifestyle and parasitism.</title>
        <authorList>
            <person name="Dieterich C."/>
            <person name="Clifton S.W."/>
            <person name="Schuster L.N."/>
            <person name="Chinwalla A."/>
            <person name="Delehaunty K."/>
            <person name="Dinkelacker I."/>
            <person name="Fulton L."/>
            <person name="Fulton R."/>
            <person name="Godfrey J."/>
            <person name="Minx P."/>
            <person name="Mitreva M."/>
            <person name="Roeseler W."/>
            <person name="Tian H."/>
            <person name="Witte H."/>
            <person name="Yang S.P."/>
            <person name="Wilson R.K."/>
            <person name="Sommer R.J."/>
        </authorList>
    </citation>
    <scope>NUCLEOTIDE SEQUENCE [LARGE SCALE GENOMIC DNA]</scope>
    <source>
        <strain evidence="2">PS312</strain>
    </source>
</reference>
<accession>A0A2A6C2T0</accession>
<evidence type="ECO:0000313" key="1">
    <source>
        <dbReference type="EnsemblMetazoa" id="PPA40758.1"/>
    </source>
</evidence>
<evidence type="ECO:0000313" key="2">
    <source>
        <dbReference type="Proteomes" id="UP000005239"/>
    </source>
</evidence>
<proteinExistence type="predicted"/>
<dbReference type="Proteomes" id="UP000005239">
    <property type="component" value="Unassembled WGS sequence"/>
</dbReference>
<sequence>MVIVCIISLIRTKMIGGIDERLYHGYSYFTVTSTCLINSMLIYVIIVTHINDFGPYRWLFITFAVINICIALIHPLLIPTVSMAEFDYICIANRFVAQSTVYGYGFGTIVVVVDAGWRPSEISRKAYAPVIREVYGIDLYADNLPWFLALTLWVRNDSEVKEWQIQPLIAMTALFSLVLASAAVIVFCLVRIVREMSGAKCKKSPPPVENSTDAATALSCSDLAEVSMGGLGTLFLMCTQLFLMIDPFLILFFISRNSSIRTMGLLPFTISTVKSTSNLQNAKSGQNATPVVALTDVPRVV</sequence>
<reference evidence="1" key="2">
    <citation type="submission" date="2022-06" db="UniProtKB">
        <authorList>
            <consortium name="EnsemblMetazoa"/>
        </authorList>
    </citation>
    <scope>IDENTIFICATION</scope>
    <source>
        <strain evidence="1">PS312</strain>
    </source>
</reference>
<dbReference type="EnsemblMetazoa" id="PPA40758.1">
    <property type="protein sequence ID" value="PPA40758.1"/>
    <property type="gene ID" value="WBGene00279127"/>
</dbReference>
<dbReference type="AlphaFoldDB" id="A0A2A6C2T0"/>
<dbReference type="PANTHER" id="PTHR22943:SF248">
    <property type="entry name" value="SEVEN TM RECEPTOR"/>
    <property type="match status" value="1"/>
</dbReference>